<dbReference type="GO" id="GO:0016787">
    <property type="term" value="F:hydrolase activity"/>
    <property type="evidence" value="ECO:0007669"/>
    <property type="project" value="UniProtKB-KW"/>
</dbReference>
<dbReference type="Gene3D" id="1.20.1440.100">
    <property type="entry name" value="SG protein - dephosphorylation function"/>
    <property type="match status" value="1"/>
</dbReference>
<keyword evidence="3" id="KW-0460">Magnesium</keyword>
<dbReference type="RefSeq" id="WP_128384744.1">
    <property type="nucleotide sequence ID" value="NZ_CP035033.1"/>
</dbReference>
<protein>
    <submittedName>
        <fullName evidence="4">HAD family hydrolase</fullName>
    </submittedName>
</protein>
<evidence type="ECO:0000256" key="2">
    <source>
        <dbReference type="ARBA" id="ARBA00022801"/>
    </source>
</evidence>
<evidence type="ECO:0000256" key="1">
    <source>
        <dbReference type="ARBA" id="ARBA00022723"/>
    </source>
</evidence>
<evidence type="ECO:0000256" key="3">
    <source>
        <dbReference type="ARBA" id="ARBA00022842"/>
    </source>
</evidence>
<dbReference type="Pfam" id="PF12710">
    <property type="entry name" value="HAD"/>
    <property type="match status" value="1"/>
</dbReference>
<reference evidence="4 5" key="1">
    <citation type="journal article" date="2018" name="Environ. Microbiol.">
        <title>Genomes of ubiquitous marine and hypersaline Hydrogenovibrio, Thiomicrorhabdus and Thiomicrospira spp. encode a diversity of mechanisms to sustain chemolithoautotrophy in heterogeneous environments.</title>
        <authorList>
            <person name="Scott K.M."/>
            <person name="Williams J."/>
            <person name="Porter C.M.B."/>
            <person name="Russel S."/>
            <person name="Harmer T.L."/>
            <person name="Paul J.H."/>
            <person name="Antonen K.M."/>
            <person name="Bridges M.K."/>
            <person name="Camper G.J."/>
            <person name="Campla C.K."/>
            <person name="Casella L.G."/>
            <person name="Chase E."/>
            <person name="Conrad J.W."/>
            <person name="Cruz M.C."/>
            <person name="Dunlap D.S."/>
            <person name="Duran L."/>
            <person name="Fahsbender E.M."/>
            <person name="Goldsmith D.B."/>
            <person name="Keeley R.F."/>
            <person name="Kondoff M.R."/>
            <person name="Kussy B.I."/>
            <person name="Lane M.K."/>
            <person name="Lawler S."/>
            <person name="Leigh B.A."/>
            <person name="Lewis C."/>
            <person name="Lostal L.M."/>
            <person name="Marking D."/>
            <person name="Mancera P.A."/>
            <person name="McClenthan E.C."/>
            <person name="McIntyre E.A."/>
            <person name="Mine J.A."/>
            <person name="Modi S."/>
            <person name="Moore B.D."/>
            <person name="Morgan W.A."/>
            <person name="Nelson K.M."/>
            <person name="Nguyen K.N."/>
            <person name="Ogburn N."/>
            <person name="Parrino D.G."/>
            <person name="Pedapudi A.D."/>
            <person name="Pelham R.P."/>
            <person name="Preece A.M."/>
            <person name="Rampersad E.A."/>
            <person name="Richardson J.C."/>
            <person name="Rodgers C.M."/>
            <person name="Schaffer B.L."/>
            <person name="Sheridan N.E."/>
            <person name="Solone M.R."/>
            <person name="Staley Z.R."/>
            <person name="Tabuchi M."/>
            <person name="Waide R.J."/>
            <person name="Wanjugi P.W."/>
            <person name="Young S."/>
            <person name="Clum A."/>
            <person name="Daum C."/>
            <person name="Huntemann M."/>
            <person name="Ivanova N."/>
            <person name="Kyrpides N."/>
            <person name="Mikhailova N."/>
            <person name="Palaniappan K."/>
            <person name="Pillay M."/>
            <person name="Reddy T.B.K."/>
            <person name="Shapiro N."/>
            <person name="Stamatis D."/>
            <person name="Varghese N."/>
            <person name="Woyke T."/>
            <person name="Boden R."/>
            <person name="Freyermuth S.K."/>
            <person name="Kerfeld C.A."/>
        </authorList>
    </citation>
    <scope>NUCLEOTIDE SEQUENCE [LARGE SCALE GENOMIC DNA]</scope>
    <source>
        <strain evidence="4 5">JR-2</strain>
    </source>
</reference>
<dbReference type="InterPro" id="IPR036412">
    <property type="entry name" value="HAD-like_sf"/>
</dbReference>
<dbReference type="InterPro" id="IPR006385">
    <property type="entry name" value="HAD_hydro_SerB1"/>
</dbReference>
<sequence length="219" mass="25130">MALAIFDLDHTLINGDSDYLWGKFLVEKGVVDKTYYETRNDQFYEDYKNGTLDIMAYQHFSLEPLSKHDMTTLNAWHDEFMESFIRPIYQPKAQSLVDEHRAKGDTLLIITATNSFVTRPIAELYGIENLIGTDPEMKDNRYTGEVAGTPSFQSGKVTRLNEWLICNHHDLSGSFFYSDSQNDIPLLDIVENPVAVDCDETLASYAQERNWPIISLKDQ</sequence>
<dbReference type="Proteomes" id="UP000285478">
    <property type="component" value="Chromosome"/>
</dbReference>
<dbReference type="NCBIfam" id="TIGR01488">
    <property type="entry name" value="HAD-SF-IB"/>
    <property type="match status" value="1"/>
</dbReference>
<gene>
    <name evidence="4" type="ORF">EPV75_05650</name>
</gene>
<keyword evidence="1" id="KW-0479">Metal-binding</keyword>
<evidence type="ECO:0000313" key="4">
    <source>
        <dbReference type="EMBL" id="QAB15186.1"/>
    </source>
</evidence>
<accession>A0A410H2R5</accession>
<name>A0A410H2R5_9GAMM</name>
<dbReference type="NCBIfam" id="TIGR01490">
    <property type="entry name" value="HAD-SF-IB-hyp1"/>
    <property type="match status" value="1"/>
</dbReference>
<dbReference type="PANTHER" id="PTHR43344">
    <property type="entry name" value="PHOSPHOSERINE PHOSPHATASE"/>
    <property type="match status" value="1"/>
</dbReference>
<keyword evidence="2 4" id="KW-0378">Hydrolase</keyword>
<proteinExistence type="predicted"/>
<dbReference type="InterPro" id="IPR023214">
    <property type="entry name" value="HAD_sf"/>
</dbReference>
<dbReference type="KEGG" id="htr:EPV75_05650"/>
<dbReference type="InterPro" id="IPR050582">
    <property type="entry name" value="HAD-like_SerB"/>
</dbReference>
<dbReference type="AlphaFoldDB" id="A0A410H2R5"/>
<dbReference type="CDD" id="cd02612">
    <property type="entry name" value="HAD_PGPPase"/>
    <property type="match status" value="1"/>
</dbReference>
<dbReference type="GO" id="GO:0046872">
    <property type="term" value="F:metal ion binding"/>
    <property type="evidence" value="ECO:0007669"/>
    <property type="project" value="UniProtKB-KW"/>
</dbReference>
<dbReference type="Gene3D" id="3.40.50.1000">
    <property type="entry name" value="HAD superfamily/HAD-like"/>
    <property type="match status" value="1"/>
</dbReference>
<organism evidence="4 5">
    <name type="scientific">Hydrogenovibrio thermophilus</name>
    <dbReference type="NCBI Taxonomy" id="265883"/>
    <lineage>
        <taxon>Bacteria</taxon>
        <taxon>Pseudomonadati</taxon>
        <taxon>Pseudomonadota</taxon>
        <taxon>Gammaproteobacteria</taxon>
        <taxon>Thiotrichales</taxon>
        <taxon>Piscirickettsiaceae</taxon>
        <taxon>Hydrogenovibrio</taxon>
    </lineage>
</organism>
<evidence type="ECO:0000313" key="5">
    <source>
        <dbReference type="Proteomes" id="UP000285478"/>
    </source>
</evidence>
<dbReference type="PANTHER" id="PTHR43344:SF13">
    <property type="entry name" value="PHOSPHATASE RV3661-RELATED"/>
    <property type="match status" value="1"/>
</dbReference>
<dbReference type="EMBL" id="CP035033">
    <property type="protein sequence ID" value="QAB15186.1"/>
    <property type="molecule type" value="Genomic_DNA"/>
</dbReference>
<dbReference type="SUPFAM" id="SSF56784">
    <property type="entry name" value="HAD-like"/>
    <property type="match status" value="1"/>
</dbReference>
<keyword evidence="5" id="KW-1185">Reference proteome</keyword>